<dbReference type="SUPFAM" id="SSF48264">
    <property type="entry name" value="Cytochrome P450"/>
    <property type="match status" value="1"/>
</dbReference>
<comment type="caution">
    <text evidence="10">The sequence shown here is derived from an EMBL/GenBank/DDBJ whole genome shotgun (WGS) entry which is preliminary data.</text>
</comment>
<organism evidence="10 11">
    <name type="scientific">Cercophora scortea</name>
    <dbReference type="NCBI Taxonomy" id="314031"/>
    <lineage>
        <taxon>Eukaryota</taxon>
        <taxon>Fungi</taxon>
        <taxon>Dikarya</taxon>
        <taxon>Ascomycota</taxon>
        <taxon>Pezizomycotina</taxon>
        <taxon>Sordariomycetes</taxon>
        <taxon>Sordariomycetidae</taxon>
        <taxon>Sordariales</taxon>
        <taxon>Lasiosphaeriaceae</taxon>
        <taxon>Cercophora</taxon>
    </lineage>
</organism>
<dbReference type="InterPro" id="IPR002403">
    <property type="entry name" value="Cyt_P450_E_grp-IV"/>
</dbReference>
<gene>
    <name evidence="10" type="ORF">B0T19DRAFT_92998</name>
</gene>
<dbReference type="InterPro" id="IPR036396">
    <property type="entry name" value="Cyt_P450_sf"/>
</dbReference>
<dbReference type="GO" id="GO:0005506">
    <property type="term" value="F:iron ion binding"/>
    <property type="evidence" value="ECO:0007669"/>
    <property type="project" value="InterPro"/>
</dbReference>
<dbReference type="GO" id="GO:0004497">
    <property type="term" value="F:monooxygenase activity"/>
    <property type="evidence" value="ECO:0007669"/>
    <property type="project" value="UniProtKB-KW"/>
</dbReference>
<sequence>MLADEVSPGLAIVILAVLLAFRYLVYPTLLSPLAQIPNAHWSSPISRLWILGIRYTRRENRTLHALHRRLGPVIRVGPNELSIDGIDSVRTVYQGGFEKPDWYSVFDNYGYLNLVPCMFSTGPAAEHSARKRFISNIYSKSYIQSSQSASAQSREILYGRLLPQLQDSTSEMQAPHDTDMYSVFMATTMDFIAAYIFGLENGTNFLQDKAFSDHFLEHYKARSDFSFFDQELPQLAWFCREIGIPFWTVDAANKELGDWCMRLCDVTKKASTMNSPSAIESCDKPVVWNALVGGLAKEKKTSGSSSVLYPTALTNFDLSVASELFDHVLAGQETAGITLSYISWRLSQSIDLQADLRAELLSLAPNMRLDQDRPASMPDPKQLDALPLLHAVVMETLRLHAPIPGYQPRETPELPCQIGPYVVPGGVRIAASAYSLHRDEKVFPKPEVWDHTRWLTSAGDEEERKKRNRQFWAFSSGGRMCVGSNFAMHEMKLTIAAIYSNYTSHIVDDAGMAEQSDGYTGRPAYERLFLRFERVV</sequence>
<keyword evidence="9" id="KW-0472">Membrane</keyword>
<name>A0AAE0IVF4_9PEZI</name>
<keyword evidence="11" id="KW-1185">Reference proteome</keyword>
<evidence type="ECO:0000256" key="7">
    <source>
        <dbReference type="PIRSR" id="PIRSR602403-1"/>
    </source>
</evidence>
<keyword evidence="5 7" id="KW-0408">Iron</keyword>
<dbReference type="PANTHER" id="PTHR24305:SF166">
    <property type="entry name" value="CYTOCHROME P450 12A4, MITOCHONDRIAL-RELATED"/>
    <property type="match status" value="1"/>
</dbReference>
<keyword evidence="6 8" id="KW-0503">Monooxygenase</keyword>
<accession>A0AAE0IVF4</accession>
<evidence type="ECO:0000313" key="11">
    <source>
        <dbReference type="Proteomes" id="UP001286456"/>
    </source>
</evidence>
<feature type="transmembrane region" description="Helical" evidence="9">
    <location>
        <begin position="6"/>
        <end position="25"/>
    </location>
</feature>
<evidence type="ECO:0000256" key="2">
    <source>
        <dbReference type="ARBA" id="ARBA00010617"/>
    </source>
</evidence>
<dbReference type="EMBL" id="JAUEPO010000002">
    <property type="protein sequence ID" value="KAK3332036.1"/>
    <property type="molecule type" value="Genomic_DNA"/>
</dbReference>
<dbReference type="PROSITE" id="PS00086">
    <property type="entry name" value="CYTOCHROME_P450"/>
    <property type="match status" value="1"/>
</dbReference>
<evidence type="ECO:0000256" key="4">
    <source>
        <dbReference type="ARBA" id="ARBA00022723"/>
    </source>
</evidence>
<keyword evidence="3 7" id="KW-0349">Heme</keyword>
<feature type="binding site" description="axial binding residue" evidence="7">
    <location>
        <position position="481"/>
    </location>
    <ligand>
        <name>heme</name>
        <dbReference type="ChEBI" id="CHEBI:30413"/>
    </ligand>
    <ligandPart>
        <name>Fe</name>
        <dbReference type="ChEBI" id="CHEBI:18248"/>
    </ligandPart>
</feature>
<reference evidence="10" key="1">
    <citation type="journal article" date="2023" name="Mol. Phylogenet. Evol.">
        <title>Genome-scale phylogeny and comparative genomics of the fungal order Sordariales.</title>
        <authorList>
            <person name="Hensen N."/>
            <person name="Bonometti L."/>
            <person name="Westerberg I."/>
            <person name="Brannstrom I.O."/>
            <person name="Guillou S."/>
            <person name="Cros-Aarteil S."/>
            <person name="Calhoun S."/>
            <person name="Haridas S."/>
            <person name="Kuo A."/>
            <person name="Mondo S."/>
            <person name="Pangilinan J."/>
            <person name="Riley R."/>
            <person name="LaButti K."/>
            <person name="Andreopoulos B."/>
            <person name="Lipzen A."/>
            <person name="Chen C."/>
            <person name="Yan M."/>
            <person name="Daum C."/>
            <person name="Ng V."/>
            <person name="Clum A."/>
            <person name="Steindorff A."/>
            <person name="Ohm R.A."/>
            <person name="Martin F."/>
            <person name="Silar P."/>
            <person name="Natvig D.O."/>
            <person name="Lalanne C."/>
            <person name="Gautier V."/>
            <person name="Ament-Velasquez S.L."/>
            <person name="Kruys A."/>
            <person name="Hutchinson M.I."/>
            <person name="Powell A.J."/>
            <person name="Barry K."/>
            <person name="Miller A.N."/>
            <person name="Grigoriev I.V."/>
            <person name="Debuchy R."/>
            <person name="Gladieux P."/>
            <person name="Hiltunen Thoren M."/>
            <person name="Johannesson H."/>
        </authorList>
    </citation>
    <scope>NUCLEOTIDE SEQUENCE</scope>
    <source>
        <strain evidence="10">SMH4131-1</strain>
    </source>
</reference>
<dbReference type="PRINTS" id="PR00385">
    <property type="entry name" value="P450"/>
</dbReference>
<evidence type="ECO:0000313" key="10">
    <source>
        <dbReference type="EMBL" id="KAK3332036.1"/>
    </source>
</evidence>
<dbReference type="CDD" id="cd11059">
    <property type="entry name" value="CYP_fungal"/>
    <property type="match status" value="1"/>
</dbReference>
<keyword evidence="8" id="KW-0560">Oxidoreductase</keyword>
<evidence type="ECO:0000256" key="6">
    <source>
        <dbReference type="ARBA" id="ARBA00023033"/>
    </source>
</evidence>
<keyword evidence="4 7" id="KW-0479">Metal-binding</keyword>
<dbReference type="InterPro" id="IPR050121">
    <property type="entry name" value="Cytochrome_P450_monoxygenase"/>
</dbReference>
<comment type="cofactor">
    <cofactor evidence="1 7">
        <name>heme</name>
        <dbReference type="ChEBI" id="CHEBI:30413"/>
    </cofactor>
</comment>
<dbReference type="Pfam" id="PF00067">
    <property type="entry name" value="p450"/>
    <property type="match status" value="1"/>
</dbReference>
<evidence type="ECO:0000256" key="1">
    <source>
        <dbReference type="ARBA" id="ARBA00001971"/>
    </source>
</evidence>
<evidence type="ECO:0000256" key="9">
    <source>
        <dbReference type="SAM" id="Phobius"/>
    </source>
</evidence>
<dbReference type="InterPro" id="IPR001128">
    <property type="entry name" value="Cyt_P450"/>
</dbReference>
<proteinExistence type="inferred from homology"/>
<dbReference type="GO" id="GO:0016705">
    <property type="term" value="F:oxidoreductase activity, acting on paired donors, with incorporation or reduction of molecular oxygen"/>
    <property type="evidence" value="ECO:0007669"/>
    <property type="project" value="InterPro"/>
</dbReference>
<reference evidence="10" key="2">
    <citation type="submission" date="2023-06" db="EMBL/GenBank/DDBJ databases">
        <authorList>
            <consortium name="Lawrence Berkeley National Laboratory"/>
            <person name="Haridas S."/>
            <person name="Hensen N."/>
            <person name="Bonometti L."/>
            <person name="Westerberg I."/>
            <person name="Brannstrom I.O."/>
            <person name="Guillou S."/>
            <person name="Cros-Aarteil S."/>
            <person name="Calhoun S."/>
            <person name="Kuo A."/>
            <person name="Mondo S."/>
            <person name="Pangilinan J."/>
            <person name="Riley R."/>
            <person name="Labutti K."/>
            <person name="Andreopoulos B."/>
            <person name="Lipzen A."/>
            <person name="Chen C."/>
            <person name="Yanf M."/>
            <person name="Daum C."/>
            <person name="Ng V."/>
            <person name="Clum A."/>
            <person name="Steindorff A."/>
            <person name="Ohm R."/>
            <person name="Martin F."/>
            <person name="Silar P."/>
            <person name="Natvig D."/>
            <person name="Lalanne C."/>
            <person name="Gautier V."/>
            <person name="Ament-Velasquez S.L."/>
            <person name="Kruys A."/>
            <person name="Hutchinson M.I."/>
            <person name="Powell A.J."/>
            <person name="Barry K."/>
            <person name="Miller A.N."/>
            <person name="Grigoriev I.V."/>
            <person name="Debuchy R."/>
            <person name="Gladieux P."/>
            <person name="Thoren M.H."/>
            <person name="Johannesson H."/>
        </authorList>
    </citation>
    <scope>NUCLEOTIDE SEQUENCE</scope>
    <source>
        <strain evidence="10">SMH4131-1</strain>
    </source>
</reference>
<evidence type="ECO:0000256" key="8">
    <source>
        <dbReference type="RuleBase" id="RU000461"/>
    </source>
</evidence>
<dbReference type="Proteomes" id="UP001286456">
    <property type="component" value="Unassembled WGS sequence"/>
</dbReference>
<dbReference type="AlphaFoldDB" id="A0AAE0IVF4"/>
<evidence type="ECO:0000256" key="3">
    <source>
        <dbReference type="ARBA" id="ARBA00022617"/>
    </source>
</evidence>
<keyword evidence="9" id="KW-1133">Transmembrane helix</keyword>
<dbReference type="PRINTS" id="PR00465">
    <property type="entry name" value="EP450IV"/>
</dbReference>
<dbReference type="GO" id="GO:0020037">
    <property type="term" value="F:heme binding"/>
    <property type="evidence" value="ECO:0007669"/>
    <property type="project" value="InterPro"/>
</dbReference>
<evidence type="ECO:0000256" key="5">
    <source>
        <dbReference type="ARBA" id="ARBA00023004"/>
    </source>
</evidence>
<comment type="similarity">
    <text evidence="2 8">Belongs to the cytochrome P450 family.</text>
</comment>
<dbReference type="Gene3D" id="1.10.630.10">
    <property type="entry name" value="Cytochrome P450"/>
    <property type="match status" value="1"/>
</dbReference>
<dbReference type="PANTHER" id="PTHR24305">
    <property type="entry name" value="CYTOCHROME P450"/>
    <property type="match status" value="1"/>
</dbReference>
<dbReference type="InterPro" id="IPR017972">
    <property type="entry name" value="Cyt_P450_CS"/>
</dbReference>
<protein>
    <submittedName>
        <fullName evidence="10">Cytochrome P450</fullName>
    </submittedName>
</protein>
<keyword evidence="9" id="KW-0812">Transmembrane</keyword>